<dbReference type="InterPro" id="IPR001130">
    <property type="entry name" value="TatD-like"/>
</dbReference>
<gene>
    <name evidence="4" type="primary">yabD</name>
    <name evidence="4" type="ORF">skT53_24150</name>
</gene>
<feature type="binding site" evidence="3">
    <location>
        <position position="208"/>
    </location>
    <ligand>
        <name>a divalent metal cation</name>
        <dbReference type="ChEBI" id="CHEBI:60240"/>
        <label>1</label>
    </ligand>
</feature>
<feature type="binding site" evidence="3">
    <location>
        <position position="10"/>
    </location>
    <ligand>
        <name>a divalent metal cation</name>
        <dbReference type="ChEBI" id="CHEBI:60240"/>
        <label>1</label>
    </ligand>
</feature>
<evidence type="ECO:0000256" key="1">
    <source>
        <dbReference type="ARBA" id="ARBA00022723"/>
    </source>
</evidence>
<dbReference type="PIRSF" id="PIRSF005902">
    <property type="entry name" value="DNase_TatD"/>
    <property type="match status" value="1"/>
</dbReference>
<dbReference type="InterPro" id="IPR015991">
    <property type="entry name" value="TatD/YcfH-like"/>
</dbReference>
<protein>
    <submittedName>
        <fullName evidence="4">Putative metal-dependent hydrolase YabD</fullName>
    </submittedName>
</protein>
<dbReference type="GO" id="GO:0046872">
    <property type="term" value="F:metal ion binding"/>
    <property type="evidence" value="ECO:0007669"/>
    <property type="project" value="UniProtKB-KW"/>
</dbReference>
<dbReference type="Gene3D" id="3.20.20.140">
    <property type="entry name" value="Metal-dependent hydrolases"/>
    <property type="match status" value="1"/>
</dbReference>
<dbReference type="InterPro" id="IPR032466">
    <property type="entry name" value="Metal_Hydrolase"/>
</dbReference>
<dbReference type="EMBL" id="AP023366">
    <property type="protein sequence ID" value="BCJ87430.1"/>
    <property type="molecule type" value="Genomic_DNA"/>
</dbReference>
<dbReference type="PANTHER" id="PTHR46124:SF2">
    <property type="entry name" value="D-AMINOACYL-TRNA DEACYLASE"/>
    <property type="match status" value="1"/>
</dbReference>
<sequence>MQEKLLFDSHCHLNSDSFDENDVLEMIHTARDQKVVQILVPGYDMKSSERAIELADNWQGVYAAIGIHPNDANGTTDEMYDQLREWAKLPYVVAIGEIGLDYHWDTTPKEVQFEVFRRQIALAKEVKLPIIIHDREAHADIVRILQEEGAREVGGIMHCFSGSWEMARDCMEMNFMISFGGPVTFKNAKRPQEVAKKIPLDYLLVETDSPYLTPEPYRGKPNQPLYVRYIAEKIAELREMDFADVCEITSANAERIFKVRNPFVSM</sequence>
<name>A0A7I8DFT3_9BACL</name>
<dbReference type="Proteomes" id="UP000593802">
    <property type="component" value="Chromosome"/>
</dbReference>
<feature type="binding site" evidence="3">
    <location>
        <position position="97"/>
    </location>
    <ligand>
        <name>a divalent metal cation</name>
        <dbReference type="ChEBI" id="CHEBI:60240"/>
        <label>1</label>
    </ligand>
</feature>
<evidence type="ECO:0000256" key="2">
    <source>
        <dbReference type="ARBA" id="ARBA00022801"/>
    </source>
</evidence>
<dbReference type="AlphaFoldDB" id="A0A7I8DFT3"/>
<dbReference type="InterPro" id="IPR018228">
    <property type="entry name" value="DNase_TatD-rel_CS"/>
</dbReference>
<dbReference type="SUPFAM" id="SSF51556">
    <property type="entry name" value="Metallo-dependent hydrolases"/>
    <property type="match status" value="1"/>
</dbReference>
<reference evidence="4 5" key="1">
    <citation type="submission" date="2020-08" db="EMBL/GenBank/DDBJ databases">
        <title>Complete Genome Sequence of Effusibacillus dendaii Strain skT53, Isolated from Farmland soil.</title>
        <authorList>
            <person name="Konishi T."/>
            <person name="Kawasaki H."/>
        </authorList>
    </citation>
    <scope>NUCLEOTIDE SEQUENCE [LARGE SCALE GENOMIC DNA]</scope>
    <source>
        <strain evidence="5">skT53</strain>
    </source>
</reference>
<proteinExistence type="predicted"/>
<dbReference type="GO" id="GO:0004536">
    <property type="term" value="F:DNA nuclease activity"/>
    <property type="evidence" value="ECO:0007669"/>
    <property type="project" value="InterPro"/>
</dbReference>
<keyword evidence="1 3" id="KW-0479">Metal-binding</keyword>
<feature type="binding site" evidence="3">
    <location>
        <position position="12"/>
    </location>
    <ligand>
        <name>a divalent metal cation</name>
        <dbReference type="ChEBI" id="CHEBI:60240"/>
        <label>1</label>
    </ligand>
</feature>
<feature type="binding site" evidence="3">
    <location>
        <position position="133"/>
    </location>
    <ligand>
        <name>a divalent metal cation</name>
        <dbReference type="ChEBI" id="CHEBI:60240"/>
        <label>2</label>
    </ligand>
</feature>
<dbReference type="GO" id="GO:0005829">
    <property type="term" value="C:cytosol"/>
    <property type="evidence" value="ECO:0007669"/>
    <property type="project" value="TreeGrafter"/>
</dbReference>
<feature type="binding site" evidence="3">
    <location>
        <position position="158"/>
    </location>
    <ligand>
        <name>a divalent metal cation</name>
        <dbReference type="ChEBI" id="CHEBI:60240"/>
        <label>2</label>
    </ligand>
</feature>
<dbReference type="KEGG" id="eff:skT53_24150"/>
<evidence type="ECO:0000256" key="3">
    <source>
        <dbReference type="PIRSR" id="PIRSR005902-1"/>
    </source>
</evidence>
<keyword evidence="5" id="KW-1185">Reference proteome</keyword>
<dbReference type="PANTHER" id="PTHR46124">
    <property type="entry name" value="D-AMINOACYL-TRNA DEACYLASE"/>
    <property type="match status" value="1"/>
</dbReference>
<dbReference type="CDD" id="cd01310">
    <property type="entry name" value="TatD_DNAse"/>
    <property type="match status" value="1"/>
</dbReference>
<keyword evidence="2 4" id="KW-0378">Hydrolase</keyword>
<organism evidence="4 5">
    <name type="scientific">Effusibacillus dendaii</name>
    <dbReference type="NCBI Taxonomy" id="2743772"/>
    <lineage>
        <taxon>Bacteria</taxon>
        <taxon>Bacillati</taxon>
        <taxon>Bacillota</taxon>
        <taxon>Bacilli</taxon>
        <taxon>Bacillales</taxon>
        <taxon>Alicyclobacillaceae</taxon>
        <taxon>Effusibacillus</taxon>
    </lineage>
</organism>
<dbReference type="Pfam" id="PF01026">
    <property type="entry name" value="TatD_DNase"/>
    <property type="match status" value="1"/>
</dbReference>
<dbReference type="PROSITE" id="PS01091">
    <property type="entry name" value="TATD_3"/>
    <property type="match status" value="1"/>
</dbReference>
<dbReference type="GO" id="GO:0016788">
    <property type="term" value="F:hydrolase activity, acting on ester bonds"/>
    <property type="evidence" value="ECO:0007669"/>
    <property type="project" value="InterPro"/>
</dbReference>
<dbReference type="NCBIfam" id="TIGR00010">
    <property type="entry name" value="YchF/TatD family DNA exonuclease"/>
    <property type="match status" value="1"/>
</dbReference>
<dbReference type="PROSITE" id="PS01137">
    <property type="entry name" value="TATD_1"/>
    <property type="match status" value="1"/>
</dbReference>
<evidence type="ECO:0000313" key="5">
    <source>
        <dbReference type="Proteomes" id="UP000593802"/>
    </source>
</evidence>
<evidence type="ECO:0000313" key="4">
    <source>
        <dbReference type="EMBL" id="BCJ87430.1"/>
    </source>
</evidence>
<accession>A0A7I8DFT3</accession>
<dbReference type="FunFam" id="3.20.20.140:FF:000005">
    <property type="entry name" value="TatD family hydrolase"/>
    <property type="match status" value="1"/>
</dbReference>